<name>A0A3P7P9C9_9FIRM</name>
<keyword evidence="1" id="KW-1133">Transmembrane helix</keyword>
<keyword evidence="1" id="KW-0472">Membrane</keyword>
<gene>
    <name evidence="2" type="ORF">PATL70BA_0918</name>
</gene>
<dbReference type="KEGG" id="cbar:PATL70BA_0918"/>
<dbReference type="OrthoDB" id="2062630at2"/>
<dbReference type="EMBL" id="LR130778">
    <property type="protein sequence ID" value="VDN46793.1"/>
    <property type="molecule type" value="Genomic_DNA"/>
</dbReference>
<dbReference type="InterPro" id="IPR046088">
    <property type="entry name" value="DUF6106"/>
</dbReference>
<dbReference type="Pfam" id="PF19601">
    <property type="entry name" value="DUF6106"/>
    <property type="match status" value="1"/>
</dbReference>
<feature type="transmembrane region" description="Helical" evidence="1">
    <location>
        <begin position="47"/>
        <end position="63"/>
    </location>
</feature>
<dbReference type="Proteomes" id="UP000279029">
    <property type="component" value="Chromosome"/>
</dbReference>
<evidence type="ECO:0000313" key="3">
    <source>
        <dbReference type="Proteomes" id="UP000279029"/>
    </source>
</evidence>
<keyword evidence="1" id="KW-0812">Transmembrane</keyword>
<evidence type="ECO:0000313" key="2">
    <source>
        <dbReference type="EMBL" id="VDN46793.1"/>
    </source>
</evidence>
<feature type="transmembrane region" description="Helical" evidence="1">
    <location>
        <begin position="21"/>
        <end position="41"/>
    </location>
</feature>
<sequence>MKVNDIFNEQLVERKQNMIDNLKKITILAGGVLFLAVAFFIPGLRGLIYIIAIGIIFGMIVLLRRFNVEYEYIFTNGELDIDQITNKSKRKRVLSIHVDDFAIMVPVSNKDYGKDVEKYSKLYDVSSGILQDNTYAAIFDKDSKKVKLIFEPNEKMFNAIRAYIPRKIKK</sequence>
<proteinExistence type="predicted"/>
<protein>
    <submittedName>
        <fullName evidence="2">Uncharacterized protein</fullName>
    </submittedName>
</protein>
<reference evidence="2 3" key="1">
    <citation type="submission" date="2018-09" db="EMBL/GenBank/DDBJ databases">
        <authorList>
            <person name="Postec A."/>
        </authorList>
    </citation>
    <scope>NUCLEOTIDE SEQUENCE [LARGE SCALE GENOMIC DNA]</scope>
    <source>
        <strain evidence="2">70B-A</strain>
    </source>
</reference>
<dbReference type="AlphaFoldDB" id="A0A3P7P9C9"/>
<accession>A0A3P7P9C9</accession>
<keyword evidence="3" id="KW-1185">Reference proteome</keyword>
<dbReference type="RefSeq" id="WP_125136235.1">
    <property type="nucleotide sequence ID" value="NZ_LR130778.1"/>
</dbReference>
<organism evidence="2 3">
    <name type="scientific">Petrocella atlantisensis</name>
    <dbReference type="NCBI Taxonomy" id="2173034"/>
    <lineage>
        <taxon>Bacteria</taxon>
        <taxon>Bacillati</taxon>
        <taxon>Bacillota</taxon>
        <taxon>Clostridia</taxon>
        <taxon>Lachnospirales</taxon>
        <taxon>Vallitaleaceae</taxon>
        <taxon>Petrocella</taxon>
    </lineage>
</organism>
<evidence type="ECO:0000256" key="1">
    <source>
        <dbReference type="SAM" id="Phobius"/>
    </source>
</evidence>